<proteinExistence type="predicted"/>
<evidence type="ECO:0008006" key="2">
    <source>
        <dbReference type="Google" id="ProtNLM"/>
    </source>
</evidence>
<dbReference type="AlphaFoldDB" id="A0A6C0BKK2"/>
<evidence type="ECO:0000313" key="1">
    <source>
        <dbReference type="EMBL" id="QHS92089.1"/>
    </source>
</evidence>
<reference evidence="1" key="1">
    <citation type="journal article" date="2020" name="Nature">
        <title>Giant virus diversity and host interactions through global metagenomics.</title>
        <authorList>
            <person name="Schulz F."/>
            <person name="Roux S."/>
            <person name="Paez-Espino D."/>
            <person name="Jungbluth S."/>
            <person name="Walsh D.A."/>
            <person name="Denef V.J."/>
            <person name="McMahon K.D."/>
            <person name="Konstantinidis K.T."/>
            <person name="Eloe-Fadrosh E.A."/>
            <person name="Kyrpides N.C."/>
            <person name="Woyke T."/>
        </authorList>
    </citation>
    <scope>NUCLEOTIDE SEQUENCE</scope>
    <source>
        <strain evidence="1">GVMAG-M-3300013285-6</strain>
    </source>
</reference>
<dbReference type="Gene3D" id="3.40.50.300">
    <property type="entry name" value="P-loop containing nucleotide triphosphate hydrolases"/>
    <property type="match status" value="1"/>
</dbReference>
<dbReference type="SUPFAM" id="SSF52540">
    <property type="entry name" value="P-loop containing nucleoside triphosphate hydrolases"/>
    <property type="match status" value="1"/>
</dbReference>
<sequence>MDKLATRILGGASASILLHGLDPVNTGLVGEAILRLCIYMGLDPFNSHASVTPLSPDPNTRQLRTMTKMQCIEEICTAKINQSNKSGKIDCAFLDADGTYWVISSKIGMITIYDIATLEIVDMLVLFTGKTPFTHEGKVPSPRKCALVRDKIAVRAVADRSHASNRDTADDLTLLDISDLDRLCGLLRSRAPLIFTDIRSAAAYIVGDDRPPLQLRFHQQLIKQKMQQKLTSGATLLLGALPRCGKTYIAAALSPAYERILVLTPRPSETAASWLSVYRNHRDFAKYAVMEWTADTEIPEGPLIVVASTQFMKMAKRTTYRWDIAFLDEHHEGGCTDLSEEMLADHLSPETTRVILTATYHKPAHHLAIPLDRQFFWDIEDASLMRNWPSRDVVSHMQEKHGAFAIAKAKALSGSDLEISAFYQSLPQLVILTNAMQQDLYKSLPSNGSYGFSNRSLFALTQDGTAFQNQKEVSLFLALLTGSEKLKHYKAGDMSIFARIRRVQKMYGHRPGDDFLTALVFLPYGVGQLVNDVKAAFAQQMQTNSVLRNFATLDLSKIPTSSTIPEMVKLAAARARAEGKDGLFLLTGNVGSLGVSIPEADVAFLLHDMESADLVFQQMLRANTEASGKRVGIVVDFNVWRTLSVMNTYADTKEQHSSAERRAYCISKLIPYDPDLYDCKESPVTINKDTLLNKLTEEWKKMMENVGYSISRLAKEPLRLSDEDQRRLNEMAKNLASVGGTELRASDQEALSKGLEVRREPSTEEKVIEEFVKNVNLNDVLSRMMPDLLVLDSGEHDLKSTFATLYANPALRHAINEWLDMMYSHTI</sequence>
<accession>A0A6C0BKK2</accession>
<protein>
    <recommendedName>
        <fullName evidence="2">Helicase ATP-binding domain-containing protein</fullName>
    </recommendedName>
</protein>
<dbReference type="InterPro" id="IPR027417">
    <property type="entry name" value="P-loop_NTPase"/>
</dbReference>
<dbReference type="EMBL" id="MN739168">
    <property type="protein sequence ID" value="QHS92089.1"/>
    <property type="molecule type" value="Genomic_DNA"/>
</dbReference>
<organism evidence="1">
    <name type="scientific">viral metagenome</name>
    <dbReference type="NCBI Taxonomy" id="1070528"/>
    <lineage>
        <taxon>unclassified sequences</taxon>
        <taxon>metagenomes</taxon>
        <taxon>organismal metagenomes</taxon>
    </lineage>
</organism>
<name>A0A6C0BKK2_9ZZZZ</name>